<dbReference type="AlphaFoldDB" id="A0A7C9HRA4"/>
<organism evidence="1 2">
    <name type="scientific">Prevotella vespertina</name>
    <dbReference type="NCBI Taxonomy" id="2608404"/>
    <lineage>
        <taxon>Bacteria</taxon>
        <taxon>Pseudomonadati</taxon>
        <taxon>Bacteroidota</taxon>
        <taxon>Bacteroidia</taxon>
        <taxon>Bacteroidales</taxon>
        <taxon>Prevotellaceae</taxon>
        <taxon>Prevotella</taxon>
    </lineage>
</organism>
<protein>
    <submittedName>
        <fullName evidence="1">Phage portal protein</fullName>
    </submittedName>
</protein>
<evidence type="ECO:0000313" key="2">
    <source>
        <dbReference type="Proteomes" id="UP000482295"/>
    </source>
</evidence>
<evidence type="ECO:0000313" key="1">
    <source>
        <dbReference type="EMBL" id="MUL27162.1"/>
    </source>
</evidence>
<comment type="caution">
    <text evidence="1">The sequence shown here is derived from an EMBL/GenBank/DDBJ whole genome shotgun (WGS) entry which is preliminary data.</text>
</comment>
<dbReference type="RefSeq" id="WP_155715197.1">
    <property type="nucleotide sequence ID" value="NZ_VVIQ01000002.1"/>
</dbReference>
<reference evidence="1 2" key="1">
    <citation type="submission" date="2019-09" db="EMBL/GenBank/DDBJ databases">
        <title>Prevotella A2879 sp. nov., isolated from an abscess of a patient.</title>
        <authorList>
            <person name="Buhl M."/>
            <person name="Oberhettinger P."/>
        </authorList>
    </citation>
    <scope>NUCLEOTIDE SEQUENCE [LARGE SCALE GENOMIC DNA]</scope>
    <source>
        <strain evidence="1 2">A2879</strain>
    </source>
</reference>
<dbReference type="Pfam" id="PF05133">
    <property type="entry name" value="SPP1_portal"/>
    <property type="match status" value="1"/>
</dbReference>
<proteinExistence type="predicted"/>
<name>A0A7C9HRA4_9BACT</name>
<sequence>MIDLSSIDFDSGNISETIGMLKNKSVSVPLWDNLVKDYEPTMHEILSDTTTLKDKIRADGQLDKSSRIIIGMEKLHVRRLSEFTFSIPVKRVYHNVDDNKLRKDIVNAIESVYKNVRIDSENLKRATALYASCEIYTVWYAVKKQNRLYGFDSDYKLKCKTFSPMNGVRLYPLLNEMDDMLAMSFEYKKTVKDKEVVFFETYTKDKHYIWKQSDGVGKWDVVLTQQTEDGDTANGEEIVLMKIPGVYGWRSKPVYDGLSPIRAEIEYSLSRNSNVIAYNSAPLLKVVGATKGKEDKGESYRVVHCEQGGDVSYVSWSQSVEALKYHVDSMQKMYWMQAQIPDISFDNMKGLGNIGYDARQTLLSDAHLRVGDESGTWIEFFERECNVIKAFLAVMNAAWADEMDNISVEHIITPYIQNDELAEITKRMKANGNKPIESQLESIQKYGESSDAEKTFAMIQKESAIEAVNSASAFNLENQVL</sequence>
<gene>
    <name evidence="1" type="ORF">F0475_02240</name>
</gene>
<accession>A0A7C9HRA4</accession>
<dbReference type="InterPro" id="IPR021145">
    <property type="entry name" value="Portal_protein_SPP1_Gp6-like"/>
</dbReference>
<keyword evidence="2" id="KW-1185">Reference proteome</keyword>
<dbReference type="Proteomes" id="UP000482295">
    <property type="component" value="Unassembled WGS sequence"/>
</dbReference>
<dbReference type="EMBL" id="VVIQ01000002">
    <property type="protein sequence ID" value="MUL27162.1"/>
    <property type="molecule type" value="Genomic_DNA"/>
</dbReference>